<evidence type="ECO:0000256" key="2">
    <source>
        <dbReference type="ARBA" id="ARBA00007739"/>
    </source>
</evidence>
<keyword evidence="9" id="KW-0573">Peptidoglycan synthesis</keyword>
<keyword evidence="3" id="KW-0121">Carboxypeptidase</keyword>
<evidence type="ECO:0000256" key="9">
    <source>
        <dbReference type="ARBA" id="ARBA00022984"/>
    </source>
</evidence>
<protein>
    <submittedName>
        <fullName evidence="16">Penicillin-binding protein</fullName>
    </submittedName>
</protein>
<dbReference type="GO" id="GO:0006508">
    <property type="term" value="P:proteolysis"/>
    <property type="evidence" value="ECO:0007669"/>
    <property type="project" value="UniProtKB-KW"/>
</dbReference>
<dbReference type="GO" id="GO:0009252">
    <property type="term" value="P:peptidoglycan biosynthetic process"/>
    <property type="evidence" value="ECO:0007669"/>
    <property type="project" value="UniProtKB-KW"/>
</dbReference>
<evidence type="ECO:0000256" key="5">
    <source>
        <dbReference type="ARBA" id="ARBA00022676"/>
    </source>
</evidence>
<keyword evidence="4" id="KW-0645">Protease</keyword>
<proteinExistence type="inferred from homology"/>
<dbReference type="InterPro" id="IPR023346">
    <property type="entry name" value="Lysozyme-like_dom_sf"/>
</dbReference>
<evidence type="ECO:0000256" key="8">
    <source>
        <dbReference type="ARBA" id="ARBA00022960"/>
    </source>
</evidence>
<dbReference type="Pfam" id="PF00912">
    <property type="entry name" value="Transgly"/>
    <property type="match status" value="1"/>
</dbReference>
<evidence type="ECO:0000256" key="6">
    <source>
        <dbReference type="ARBA" id="ARBA00022679"/>
    </source>
</evidence>
<dbReference type="InterPro" id="IPR001264">
    <property type="entry name" value="Glyco_trans_51"/>
</dbReference>
<evidence type="ECO:0000313" key="16">
    <source>
        <dbReference type="EMBL" id="TJZ99309.1"/>
    </source>
</evidence>
<dbReference type="SUPFAM" id="SSF56601">
    <property type="entry name" value="beta-lactamase/transpeptidase-like"/>
    <property type="match status" value="1"/>
</dbReference>
<evidence type="ECO:0000313" key="17">
    <source>
        <dbReference type="Proteomes" id="UP000305778"/>
    </source>
</evidence>
<feature type="domain" description="Glycosyl transferase family 51" evidence="15">
    <location>
        <begin position="74"/>
        <end position="259"/>
    </location>
</feature>
<keyword evidence="6" id="KW-0808">Transferase</keyword>
<evidence type="ECO:0000256" key="1">
    <source>
        <dbReference type="ARBA" id="ARBA00007090"/>
    </source>
</evidence>
<dbReference type="RefSeq" id="WP_136730044.1">
    <property type="nucleotide sequence ID" value="NZ_SUMC01000111.1"/>
</dbReference>
<name>A0A4U0RT78_9ACTN</name>
<comment type="catalytic activity">
    <reaction evidence="13">
        <text>[GlcNAc-(1-&gt;4)-Mur2Ac(oyl-L-Ala-gamma-D-Glu-L-Lys-D-Ala-D-Ala)](n)-di-trans,octa-cis-undecaprenyl diphosphate + beta-D-GlcNAc-(1-&gt;4)-Mur2Ac(oyl-L-Ala-gamma-D-Glu-L-Lys-D-Ala-D-Ala)-di-trans,octa-cis-undecaprenyl diphosphate = [GlcNAc-(1-&gt;4)-Mur2Ac(oyl-L-Ala-gamma-D-Glu-L-Lys-D-Ala-D-Ala)](n+1)-di-trans,octa-cis-undecaprenyl diphosphate + di-trans,octa-cis-undecaprenyl diphosphate + H(+)</text>
        <dbReference type="Rhea" id="RHEA:23708"/>
        <dbReference type="Rhea" id="RHEA-COMP:9602"/>
        <dbReference type="Rhea" id="RHEA-COMP:9603"/>
        <dbReference type="ChEBI" id="CHEBI:15378"/>
        <dbReference type="ChEBI" id="CHEBI:58405"/>
        <dbReference type="ChEBI" id="CHEBI:60033"/>
        <dbReference type="ChEBI" id="CHEBI:78435"/>
        <dbReference type="EC" id="2.4.99.28"/>
    </reaction>
</comment>
<evidence type="ECO:0000256" key="10">
    <source>
        <dbReference type="ARBA" id="ARBA00023268"/>
    </source>
</evidence>
<dbReference type="GO" id="GO:0009002">
    <property type="term" value="F:serine-type D-Ala-D-Ala carboxypeptidase activity"/>
    <property type="evidence" value="ECO:0007669"/>
    <property type="project" value="UniProtKB-EC"/>
</dbReference>
<evidence type="ECO:0000256" key="7">
    <source>
        <dbReference type="ARBA" id="ARBA00022801"/>
    </source>
</evidence>
<dbReference type="PANTHER" id="PTHR32282:SF33">
    <property type="entry name" value="PEPTIDOGLYCAN GLYCOSYLTRANSFERASE"/>
    <property type="match status" value="1"/>
</dbReference>
<keyword evidence="5" id="KW-0328">Glycosyltransferase</keyword>
<gene>
    <name evidence="16" type="ORF">FCI23_46335</name>
</gene>
<evidence type="ECO:0000256" key="3">
    <source>
        <dbReference type="ARBA" id="ARBA00022645"/>
    </source>
</evidence>
<dbReference type="InterPro" id="IPR036950">
    <property type="entry name" value="PBP_transglycosylase"/>
</dbReference>
<dbReference type="GO" id="GO:0030288">
    <property type="term" value="C:outer membrane-bounded periplasmic space"/>
    <property type="evidence" value="ECO:0007669"/>
    <property type="project" value="TreeGrafter"/>
</dbReference>
<dbReference type="Gene3D" id="1.10.3810.10">
    <property type="entry name" value="Biosynthetic peptidoglycan transglycosylase-like"/>
    <property type="match status" value="1"/>
</dbReference>
<comment type="catalytic activity">
    <reaction evidence="12">
        <text>Preferential cleavage: (Ac)2-L-Lys-D-Ala-|-D-Ala. Also transpeptidation of peptidyl-alanyl moieties that are N-acyl substituents of D-alanine.</text>
        <dbReference type="EC" id="3.4.16.4"/>
    </reaction>
</comment>
<dbReference type="GO" id="GO:0071555">
    <property type="term" value="P:cell wall organization"/>
    <property type="evidence" value="ECO:0007669"/>
    <property type="project" value="UniProtKB-KW"/>
</dbReference>
<keyword evidence="17" id="KW-1185">Reference proteome</keyword>
<sequence>MAQKRSPVRKTGLAAGLLVLSILAGGLVAGLALPSVGALGLAAKSAVQDFNSLPADLTAPPLSQASSIYDANGGLIATVYDRDRTVVPESQIAPIMRKALVDIEDNRYYQHGAIDPKAVLRALNTNAATGGVSQGASTLTQQYVKNVFVEQAGSDQQAVLAAQQQTLGRKIQELRYAIKLEQTLSKDQILTNYLNITFFGEQAYGIEAAAERYFSVHAKDLTLPQAALLAGLVQSPSYYDPIVDKNLAQQRRDTVLSKMAQYHTITQAQAKKAIATPIKLKVSKPRQGCITAKTGEGFFCDYVEKTILSDPAFGKTAAVRQALWSRGGLQIHTTLDPKAQSALQQSVTSHVYASDKAATAMTLVQPGTGNIIAMGQSRPYGVGTHQTEINLNVGTAMGGGLGFPTGSTFKPIVAAAAIENGIQPSQTYPAPYTMPWPAMTDCAGGRYPQSGTVHNDSKSLVGPFAMPAAMAQSVNTYFAQLEADTGLCNVATMANKLGITSQAGGEKLSVVPSMTLGSNDLTPLEMANVYATFANHGTYCAPTAITSVTTPDHKNLPVPQAGCTQVMSPNTADMISTILKGVVQDGTGKPAGLTDRDSAGKTGTTDASKQVWFVGYTPELSGATVVSDSVSPQDLDGQSIGGTVIGQAFGGTLAGPIWRSAIEGALAGAPASSLTTVNLP</sequence>
<dbReference type="AlphaFoldDB" id="A0A4U0RT78"/>
<dbReference type="Proteomes" id="UP000305778">
    <property type="component" value="Unassembled WGS sequence"/>
</dbReference>
<dbReference type="FunFam" id="1.10.3810.10:FF:000001">
    <property type="entry name" value="Penicillin-binding protein 1A"/>
    <property type="match status" value="1"/>
</dbReference>
<dbReference type="InterPro" id="IPR012338">
    <property type="entry name" value="Beta-lactam/transpept-like"/>
</dbReference>
<dbReference type="OrthoDB" id="8865355at2"/>
<keyword evidence="8" id="KW-0133">Cell shape</keyword>
<evidence type="ECO:0000256" key="4">
    <source>
        <dbReference type="ARBA" id="ARBA00022670"/>
    </source>
</evidence>
<feature type="domain" description="Penicillin-binding protein transpeptidase" evidence="14">
    <location>
        <begin position="360"/>
        <end position="627"/>
    </location>
</feature>
<organism evidence="16 17">
    <name type="scientific">Actinacidiphila oryziradicis</name>
    <dbReference type="NCBI Taxonomy" id="2571141"/>
    <lineage>
        <taxon>Bacteria</taxon>
        <taxon>Bacillati</taxon>
        <taxon>Actinomycetota</taxon>
        <taxon>Actinomycetes</taxon>
        <taxon>Kitasatosporales</taxon>
        <taxon>Streptomycetaceae</taxon>
        <taxon>Actinacidiphila</taxon>
    </lineage>
</organism>
<keyword evidence="7" id="KW-0378">Hydrolase</keyword>
<dbReference type="EMBL" id="SUMC01000111">
    <property type="protein sequence ID" value="TJZ99309.1"/>
    <property type="molecule type" value="Genomic_DNA"/>
</dbReference>
<evidence type="ECO:0000259" key="14">
    <source>
        <dbReference type="Pfam" id="PF00905"/>
    </source>
</evidence>
<evidence type="ECO:0000256" key="13">
    <source>
        <dbReference type="ARBA" id="ARBA00049902"/>
    </source>
</evidence>
<keyword evidence="11" id="KW-0961">Cell wall biogenesis/degradation</keyword>
<dbReference type="InterPro" id="IPR001460">
    <property type="entry name" value="PCN-bd_Tpept"/>
</dbReference>
<dbReference type="InterPro" id="IPR050396">
    <property type="entry name" value="Glycosyltr_51/Transpeptidase"/>
</dbReference>
<comment type="similarity">
    <text evidence="1">In the C-terminal section; belongs to the transpeptidase family.</text>
</comment>
<dbReference type="GO" id="GO:0008955">
    <property type="term" value="F:peptidoglycan glycosyltransferase activity"/>
    <property type="evidence" value="ECO:0007669"/>
    <property type="project" value="UniProtKB-EC"/>
</dbReference>
<reference evidence="16 17" key="1">
    <citation type="submission" date="2019-04" db="EMBL/GenBank/DDBJ databases">
        <title>Streptomyces oryziradicis sp. nov., a novel actinomycete isolated from rhizosphere soil of rice (Oryza sativa L.).</title>
        <authorList>
            <person name="Li C."/>
        </authorList>
    </citation>
    <scope>NUCLEOTIDE SEQUENCE [LARGE SCALE GENOMIC DNA]</scope>
    <source>
        <strain evidence="16 17">NEAU-C40</strain>
    </source>
</reference>
<evidence type="ECO:0000256" key="12">
    <source>
        <dbReference type="ARBA" id="ARBA00034000"/>
    </source>
</evidence>
<evidence type="ECO:0000256" key="11">
    <source>
        <dbReference type="ARBA" id="ARBA00023316"/>
    </source>
</evidence>
<dbReference type="GO" id="GO:0008360">
    <property type="term" value="P:regulation of cell shape"/>
    <property type="evidence" value="ECO:0007669"/>
    <property type="project" value="UniProtKB-KW"/>
</dbReference>
<dbReference type="Pfam" id="PF00905">
    <property type="entry name" value="Transpeptidase"/>
    <property type="match status" value="1"/>
</dbReference>
<comment type="caution">
    <text evidence="16">The sequence shown here is derived from an EMBL/GenBank/DDBJ whole genome shotgun (WGS) entry which is preliminary data.</text>
</comment>
<keyword evidence="10" id="KW-0511">Multifunctional enzyme</keyword>
<evidence type="ECO:0000259" key="15">
    <source>
        <dbReference type="Pfam" id="PF00912"/>
    </source>
</evidence>
<dbReference type="Gene3D" id="3.40.710.10">
    <property type="entry name" value="DD-peptidase/beta-lactamase superfamily"/>
    <property type="match status" value="1"/>
</dbReference>
<accession>A0A4U0RT78</accession>
<dbReference type="SUPFAM" id="SSF53955">
    <property type="entry name" value="Lysozyme-like"/>
    <property type="match status" value="1"/>
</dbReference>
<dbReference type="PANTHER" id="PTHR32282">
    <property type="entry name" value="BINDING PROTEIN TRANSPEPTIDASE, PUTATIVE-RELATED"/>
    <property type="match status" value="1"/>
</dbReference>
<dbReference type="GO" id="GO:0008658">
    <property type="term" value="F:penicillin binding"/>
    <property type="evidence" value="ECO:0007669"/>
    <property type="project" value="InterPro"/>
</dbReference>
<comment type="similarity">
    <text evidence="2">In the N-terminal section; belongs to the glycosyltransferase 51 family.</text>
</comment>